<proteinExistence type="predicted"/>
<name>A0A645F7Z0_9ZZZZ</name>
<dbReference type="AlphaFoldDB" id="A0A645F7Z0"/>
<evidence type="ECO:0000313" key="1">
    <source>
        <dbReference type="EMBL" id="MPN08714.1"/>
    </source>
</evidence>
<comment type="caution">
    <text evidence="1">The sequence shown here is derived from an EMBL/GenBank/DDBJ whole genome shotgun (WGS) entry which is preliminary data.</text>
</comment>
<accession>A0A645F7Z0</accession>
<gene>
    <name evidence="1" type="ORF">SDC9_155999</name>
</gene>
<reference evidence="1" key="1">
    <citation type="submission" date="2019-08" db="EMBL/GenBank/DDBJ databases">
        <authorList>
            <person name="Kucharzyk K."/>
            <person name="Murdoch R.W."/>
            <person name="Higgins S."/>
            <person name="Loffler F."/>
        </authorList>
    </citation>
    <scope>NUCLEOTIDE SEQUENCE</scope>
</reference>
<organism evidence="1">
    <name type="scientific">bioreactor metagenome</name>
    <dbReference type="NCBI Taxonomy" id="1076179"/>
    <lineage>
        <taxon>unclassified sequences</taxon>
        <taxon>metagenomes</taxon>
        <taxon>ecological metagenomes</taxon>
    </lineage>
</organism>
<dbReference type="EMBL" id="VSSQ01054799">
    <property type="protein sequence ID" value="MPN08714.1"/>
    <property type="molecule type" value="Genomic_DNA"/>
</dbReference>
<protein>
    <submittedName>
        <fullName evidence="1">Uncharacterized protein</fullName>
    </submittedName>
</protein>
<sequence>MVGQSAHIDELLDGIFVLSKFADGQQGAINCYGGNNSIDARTIWQAGIYGGVLRINAATQRQNDPVDDPEDLIIISKADVGF</sequence>